<keyword evidence="2" id="KW-0812">Transmembrane</keyword>
<dbReference type="PRINTS" id="PR00625">
    <property type="entry name" value="JDOMAIN"/>
</dbReference>
<proteinExistence type="predicted"/>
<accession>A0A7W7CD31</accession>
<dbReference type="Pfam" id="PF08378">
    <property type="entry name" value="NERD"/>
    <property type="match status" value="1"/>
</dbReference>
<dbReference type="Pfam" id="PF00226">
    <property type="entry name" value="DnaJ"/>
    <property type="match status" value="1"/>
</dbReference>
<keyword evidence="5" id="KW-1185">Reference proteome</keyword>
<name>A0A7W7CD31_9PSEU</name>
<feature type="domain" description="J" evidence="3">
    <location>
        <begin position="9"/>
        <end position="70"/>
    </location>
</feature>
<evidence type="ECO:0000256" key="1">
    <source>
        <dbReference type="SAM" id="MobiDB-lite"/>
    </source>
</evidence>
<dbReference type="AlphaFoldDB" id="A0A7W7CD31"/>
<protein>
    <recommendedName>
        <fullName evidence="3">J domain-containing protein</fullName>
    </recommendedName>
</protein>
<dbReference type="InterPro" id="IPR052276">
    <property type="entry name" value="Diphthamide-biosynth_chaperone"/>
</dbReference>
<dbReference type="InterPro" id="IPR011528">
    <property type="entry name" value="NERD"/>
</dbReference>
<dbReference type="InterPro" id="IPR001623">
    <property type="entry name" value="DnaJ_domain"/>
</dbReference>
<organism evidence="4 5">
    <name type="scientific">Crossiella cryophila</name>
    <dbReference type="NCBI Taxonomy" id="43355"/>
    <lineage>
        <taxon>Bacteria</taxon>
        <taxon>Bacillati</taxon>
        <taxon>Actinomycetota</taxon>
        <taxon>Actinomycetes</taxon>
        <taxon>Pseudonocardiales</taxon>
        <taxon>Pseudonocardiaceae</taxon>
        <taxon>Crossiella</taxon>
    </lineage>
</organism>
<dbReference type="PROSITE" id="PS00636">
    <property type="entry name" value="DNAJ_1"/>
    <property type="match status" value="1"/>
</dbReference>
<dbReference type="PANTHER" id="PTHR44240:SF10">
    <property type="entry name" value="J DOMAIN-CONTAINING PROTEIN"/>
    <property type="match status" value="1"/>
</dbReference>
<feature type="transmembrane region" description="Helical" evidence="2">
    <location>
        <begin position="188"/>
        <end position="210"/>
    </location>
</feature>
<keyword evidence="2" id="KW-0472">Membrane</keyword>
<evidence type="ECO:0000313" key="4">
    <source>
        <dbReference type="EMBL" id="MBB4678955.1"/>
    </source>
</evidence>
<evidence type="ECO:0000256" key="2">
    <source>
        <dbReference type="SAM" id="Phobius"/>
    </source>
</evidence>
<dbReference type="SMART" id="SM00271">
    <property type="entry name" value="DnaJ"/>
    <property type="match status" value="1"/>
</dbReference>
<dbReference type="PROSITE" id="PS50076">
    <property type="entry name" value="DNAJ_2"/>
    <property type="match status" value="1"/>
</dbReference>
<dbReference type="InterPro" id="IPR036869">
    <property type="entry name" value="J_dom_sf"/>
</dbReference>
<gene>
    <name evidence="4" type="ORF">HNR67_005073</name>
</gene>
<evidence type="ECO:0000313" key="5">
    <source>
        <dbReference type="Proteomes" id="UP000533598"/>
    </source>
</evidence>
<feature type="compositionally biased region" description="Acidic residues" evidence="1">
    <location>
        <begin position="72"/>
        <end position="94"/>
    </location>
</feature>
<dbReference type="CDD" id="cd06257">
    <property type="entry name" value="DnaJ"/>
    <property type="match status" value="1"/>
</dbReference>
<reference evidence="4 5" key="1">
    <citation type="submission" date="2020-08" db="EMBL/GenBank/DDBJ databases">
        <title>Sequencing the genomes of 1000 actinobacteria strains.</title>
        <authorList>
            <person name="Klenk H.-P."/>
        </authorList>
    </citation>
    <scope>NUCLEOTIDE SEQUENCE [LARGE SCALE GENOMIC DNA]</scope>
    <source>
        <strain evidence="4 5">DSM 44230</strain>
    </source>
</reference>
<feature type="region of interest" description="Disordered" evidence="1">
    <location>
        <begin position="61"/>
        <end position="139"/>
    </location>
</feature>
<feature type="compositionally biased region" description="Basic residues" evidence="1">
    <location>
        <begin position="104"/>
        <end position="123"/>
    </location>
</feature>
<evidence type="ECO:0000259" key="3">
    <source>
        <dbReference type="PROSITE" id="PS50076"/>
    </source>
</evidence>
<feature type="compositionally biased region" description="Basic and acidic residues" evidence="1">
    <location>
        <begin position="61"/>
        <end position="71"/>
    </location>
</feature>
<dbReference type="PANTHER" id="PTHR44240">
    <property type="entry name" value="DNAJ DOMAIN (PROKARYOTIC HEAT SHOCK PROTEIN)-RELATED"/>
    <property type="match status" value="1"/>
</dbReference>
<dbReference type="InterPro" id="IPR018253">
    <property type="entry name" value="DnaJ_domain_CS"/>
</dbReference>
<dbReference type="SUPFAM" id="SSF46565">
    <property type="entry name" value="Chaperone J-domain"/>
    <property type="match status" value="1"/>
</dbReference>
<dbReference type="RefSeq" id="WP_312988023.1">
    <property type="nucleotide sequence ID" value="NZ_BAAAUI010000074.1"/>
</dbReference>
<sequence>MGGIVGAVDYYELLGVGRTATTAEIKTAYRALAKVMHPDAGGTSGSFRLLREAYETLNDPERRADYDRGDDGDTSWEDDWDEEEDWVDESDIEVTVETPEPPRRGTRQRARPWPRTGSARRTRTFGPDPEFTPAMPRLDPDTIPWWPEVDPVERIRLVPPTGPGHGPAFGSLAVWLLMWVLLPVLTGSVWLIGLWLAVFAVVTGVTLHLWRNQLAASRTDREFTAEFGIRTVFGRPGAEEGDVAEQLTARLLGRYLTRLPGVRIFHGLAWPDSVFADIDHAVLCGRRLVLIESKLWLPGHYTADEAGDLRRNGHAYRGGGTRLPEGVEAFRDLLPEVEVRGVLVLYPNRAGEITTGEAPEVPAPPMSPEQFITEIGQWLAAEPSTVDRDLFRVVLGQVVRPEGVATPPRPRAES</sequence>
<keyword evidence="2" id="KW-1133">Transmembrane helix</keyword>
<dbReference type="EMBL" id="JACHMH010000001">
    <property type="protein sequence ID" value="MBB4678955.1"/>
    <property type="molecule type" value="Genomic_DNA"/>
</dbReference>
<dbReference type="Proteomes" id="UP000533598">
    <property type="component" value="Unassembled WGS sequence"/>
</dbReference>
<dbReference type="Gene3D" id="1.10.287.110">
    <property type="entry name" value="DnaJ domain"/>
    <property type="match status" value="1"/>
</dbReference>
<comment type="caution">
    <text evidence="4">The sequence shown here is derived from an EMBL/GenBank/DDBJ whole genome shotgun (WGS) entry which is preliminary data.</text>
</comment>